<dbReference type="OMA" id="HSAITSQ"/>
<dbReference type="GO" id="GO:0004197">
    <property type="term" value="F:cysteine-type endopeptidase activity"/>
    <property type="evidence" value="ECO:0000318"/>
    <property type="project" value="GO_Central"/>
</dbReference>
<dbReference type="KEGG" id="bfo:118404022"/>
<name>A0A9J7HFR9_BRAFL</name>
<evidence type="ECO:0000313" key="1">
    <source>
        <dbReference type="Proteomes" id="UP000001554"/>
    </source>
</evidence>
<evidence type="ECO:0000313" key="2">
    <source>
        <dbReference type="RefSeq" id="XP_035658840.1"/>
    </source>
</evidence>
<proteinExistence type="predicted"/>
<dbReference type="GO" id="GO:0006508">
    <property type="term" value="P:proteolysis"/>
    <property type="evidence" value="ECO:0007669"/>
    <property type="project" value="InterPro"/>
</dbReference>
<dbReference type="RefSeq" id="XP_035658840.1">
    <property type="nucleotide sequence ID" value="XM_035802947.1"/>
</dbReference>
<sequence>MASSREEPMDGLEGPTILLLNDEYGTSKGGISTINQQIGRLLRKAKAIVYCTVLYEDIPDDDRECADEDDVLLITPFRPERLEREPNWEWLEFYHTIHYPNLPEKVDFIIGHSAITSQIARNIQAQRYPNAKVILFTHVMPEDTDYYKGKKRAIAASRKTKAMVMQAENVHAVFAVGTRIHQHFSTKYRVLIGKKKDMRPCLHYCFLPRPSQTFERTEVSFDKGQLVVLAVGRVRGVERLKGHDLGARSMGMVAEVIPNVVFQVRGIDTDDYENSKKILEDNLASGKLKPTLLEYGTQQEISDDIRQAHLVLMPSRAEPFGLVGLEAIAAGIPVLISNQSGLADLMKDLMKQEKVSADFRHKIVTTSVRDSDLEKNAEAWKEKIVDTLKHVESEFKRAAEFKKQLLESKYWEESYQALLGACGINTMPKDDSEEEM</sequence>
<dbReference type="Pfam" id="PF20706">
    <property type="entry name" value="GT4-conflict"/>
    <property type="match status" value="1"/>
</dbReference>
<reference evidence="2" key="2">
    <citation type="submission" date="2025-08" db="UniProtKB">
        <authorList>
            <consortium name="RefSeq"/>
        </authorList>
    </citation>
    <scope>IDENTIFICATION</scope>
    <source>
        <strain evidence="2">S238N-H82</strain>
        <tissue evidence="2">Testes</tissue>
    </source>
</reference>
<dbReference type="FunFam" id="3.40.50.2000:FF:000190">
    <property type="entry name" value="Uncharacterized protein"/>
    <property type="match status" value="1"/>
</dbReference>
<dbReference type="GO" id="GO:0005737">
    <property type="term" value="C:cytoplasm"/>
    <property type="evidence" value="ECO:0000318"/>
    <property type="project" value="GO_Central"/>
</dbReference>
<accession>A0A9J7HFR9</accession>
<organism evidence="1 2">
    <name type="scientific">Branchiostoma floridae</name>
    <name type="common">Florida lancelet</name>
    <name type="synonym">Amphioxus</name>
    <dbReference type="NCBI Taxonomy" id="7739"/>
    <lineage>
        <taxon>Eukaryota</taxon>
        <taxon>Metazoa</taxon>
        <taxon>Chordata</taxon>
        <taxon>Cephalochordata</taxon>
        <taxon>Leptocardii</taxon>
        <taxon>Amphioxiformes</taxon>
        <taxon>Branchiostomatidae</taxon>
        <taxon>Branchiostoma</taxon>
    </lineage>
</organism>
<dbReference type="AlphaFoldDB" id="A0A9J7HFR9"/>
<dbReference type="PANTHER" id="PTHR10454:SF248">
    <property type="entry name" value="CASPASE-8-LIKE"/>
    <property type="match status" value="1"/>
</dbReference>
<dbReference type="CDD" id="cd03801">
    <property type="entry name" value="GT4_PimA-like"/>
    <property type="match status" value="1"/>
</dbReference>
<dbReference type="PANTHER" id="PTHR10454">
    <property type="entry name" value="CASPASE"/>
    <property type="match status" value="1"/>
</dbReference>
<dbReference type="GO" id="GO:0006915">
    <property type="term" value="P:apoptotic process"/>
    <property type="evidence" value="ECO:0000318"/>
    <property type="project" value="GO_Central"/>
</dbReference>
<dbReference type="InterPro" id="IPR002398">
    <property type="entry name" value="Pept_C14"/>
</dbReference>
<dbReference type="GeneID" id="118404022"/>
<protein>
    <submittedName>
        <fullName evidence="2">Uncharacterized protein LOC118404022</fullName>
    </submittedName>
</protein>
<keyword evidence="1" id="KW-1185">Reference proteome</keyword>
<dbReference type="Proteomes" id="UP000001554">
    <property type="component" value="Chromosome 17"/>
</dbReference>
<reference evidence="1" key="1">
    <citation type="journal article" date="2020" name="Nat. Ecol. Evol.">
        <title>Deeply conserved synteny resolves early events in vertebrate evolution.</title>
        <authorList>
            <person name="Simakov O."/>
            <person name="Marletaz F."/>
            <person name="Yue J.X."/>
            <person name="O'Connell B."/>
            <person name="Jenkins J."/>
            <person name="Brandt A."/>
            <person name="Calef R."/>
            <person name="Tung C.H."/>
            <person name="Huang T.K."/>
            <person name="Schmutz J."/>
            <person name="Satoh N."/>
            <person name="Yu J.K."/>
            <person name="Putnam N.H."/>
            <person name="Green R.E."/>
            <person name="Rokhsar D.S."/>
        </authorList>
    </citation>
    <scope>NUCLEOTIDE SEQUENCE [LARGE SCALE GENOMIC DNA]</scope>
    <source>
        <strain evidence="1">S238N-H82</strain>
    </source>
</reference>
<dbReference type="OrthoDB" id="512920at2759"/>
<gene>
    <name evidence="2" type="primary">LOC118404022</name>
</gene>
<dbReference type="SUPFAM" id="SSF53756">
    <property type="entry name" value="UDP-Glycosyltransferase/glycogen phosphorylase"/>
    <property type="match status" value="1"/>
</dbReference>
<dbReference type="GO" id="GO:0043525">
    <property type="term" value="P:positive regulation of neuron apoptotic process"/>
    <property type="evidence" value="ECO:0000318"/>
    <property type="project" value="GO_Central"/>
</dbReference>
<dbReference type="Gene3D" id="3.40.50.2000">
    <property type="entry name" value="Glycogen Phosphorylase B"/>
    <property type="match status" value="1"/>
</dbReference>